<evidence type="ECO:0000313" key="7">
    <source>
        <dbReference type="Proteomes" id="UP000432715"/>
    </source>
</evidence>
<feature type="transmembrane region" description="Helical" evidence="5">
    <location>
        <begin position="92"/>
        <end position="113"/>
    </location>
</feature>
<dbReference type="Pfam" id="PF03595">
    <property type="entry name" value="SLAC1"/>
    <property type="match status" value="1"/>
</dbReference>
<dbReference type="CDD" id="cd09325">
    <property type="entry name" value="TDT_C4-dicarb_trans"/>
    <property type="match status" value="1"/>
</dbReference>
<feature type="transmembrane region" description="Helical" evidence="5">
    <location>
        <begin position="183"/>
        <end position="206"/>
    </location>
</feature>
<dbReference type="InterPro" id="IPR004695">
    <property type="entry name" value="SLAC1/Mae1/Ssu1/TehA"/>
</dbReference>
<dbReference type="PANTHER" id="PTHR37955:SF1">
    <property type="entry name" value="DEP DOMAIN-CONTAINING PROTEIN"/>
    <property type="match status" value="1"/>
</dbReference>
<dbReference type="InterPro" id="IPR052951">
    <property type="entry name" value="Tellurite_res_ion_channel"/>
</dbReference>
<evidence type="ECO:0000256" key="1">
    <source>
        <dbReference type="ARBA" id="ARBA00004141"/>
    </source>
</evidence>
<dbReference type="RefSeq" id="WP_151860620.1">
    <property type="nucleotide sequence ID" value="NZ_WBZC01000015.1"/>
</dbReference>
<dbReference type="PANTHER" id="PTHR37955">
    <property type="entry name" value="TELLURITE RESISTANCE PROTEIN TEHA"/>
    <property type="match status" value="1"/>
</dbReference>
<feature type="transmembrane region" description="Helical" evidence="5">
    <location>
        <begin position="36"/>
        <end position="55"/>
    </location>
</feature>
<keyword evidence="3 5" id="KW-1133">Transmembrane helix</keyword>
<name>A0A6I0FAH2_9FIRM</name>
<feature type="transmembrane region" description="Helical" evidence="5">
    <location>
        <begin position="240"/>
        <end position="258"/>
    </location>
</feature>
<dbReference type="GO" id="GO:0005886">
    <property type="term" value="C:plasma membrane"/>
    <property type="evidence" value="ECO:0007669"/>
    <property type="project" value="TreeGrafter"/>
</dbReference>
<sequence>MYELIKKIPIPIAGLMLALATTGNLLLPYGNLYRNIFGLLSGAILILIITKLILFPRSLAEGFQNPVIASVMPTLSMGIMILSTYIKGFSPFFASFIWTIALSLHAVLIILLTKKYMLNFNIKKVFPSYFVVYVGIVVGSVTAPAYGLASLGQAIFWFGFVMYLALLPLVIYRVFLVKDIPEAALPTVIIFAAPASLCLAGYLSSFQVKSPIIVGFLAILGAIMVTASIMYMFKLLTIKFYPSYSAFTFPFAISTVAMKGTKSYLSSLNIELALLDYVIGFLEIWTVAMVLYVLIRYIMFLLPEKKTALKEPQ</sequence>
<dbReference type="Gene3D" id="1.50.10.150">
    <property type="entry name" value="Voltage-dependent anion channel"/>
    <property type="match status" value="1"/>
</dbReference>
<dbReference type="OrthoDB" id="309023at2"/>
<protein>
    <submittedName>
        <fullName evidence="6">TDT family transporter</fullName>
    </submittedName>
</protein>
<feature type="transmembrane region" description="Helical" evidence="5">
    <location>
        <begin position="67"/>
        <end position="86"/>
    </location>
</feature>
<dbReference type="GO" id="GO:0046583">
    <property type="term" value="F:monoatomic cation efflux transmembrane transporter activity"/>
    <property type="evidence" value="ECO:0007669"/>
    <property type="project" value="TreeGrafter"/>
</dbReference>
<accession>A0A6I0FAH2</accession>
<feature type="transmembrane region" description="Helical" evidence="5">
    <location>
        <begin position="278"/>
        <end position="302"/>
    </location>
</feature>
<dbReference type="AlphaFoldDB" id="A0A6I0FAH2"/>
<feature type="transmembrane region" description="Helical" evidence="5">
    <location>
        <begin position="155"/>
        <end position="176"/>
    </location>
</feature>
<reference evidence="6 7" key="1">
    <citation type="submission" date="2019-10" db="EMBL/GenBank/DDBJ databases">
        <title>Alkaliphilus serpentinus sp. nov. and Alkaliphilus pronyensis sp. nov., two novel anaerobic alkaliphilic species isolated from the serpentinized-hosted hydrothermal field of the Prony Bay (New Caledonia).</title>
        <authorList>
            <person name="Postec A."/>
        </authorList>
    </citation>
    <scope>NUCLEOTIDE SEQUENCE [LARGE SCALE GENOMIC DNA]</scope>
    <source>
        <strain evidence="6 7">LacV</strain>
    </source>
</reference>
<feature type="transmembrane region" description="Helical" evidence="5">
    <location>
        <begin position="125"/>
        <end position="149"/>
    </location>
</feature>
<dbReference type="InterPro" id="IPR038665">
    <property type="entry name" value="Voltage-dep_anion_channel_sf"/>
</dbReference>
<dbReference type="EMBL" id="WBZC01000015">
    <property type="protein sequence ID" value="KAB3535773.1"/>
    <property type="molecule type" value="Genomic_DNA"/>
</dbReference>
<gene>
    <name evidence="6" type="ORF">F8154_05595</name>
</gene>
<keyword evidence="7" id="KW-1185">Reference proteome</keyword>
<dbReference type="Proteomes" id="UP000432715">
    <property type="component" value="Unassembled WGS sequence"/>
</dbReference>
<organism evidence="6 7">
    <name type="scientific">Alkaliphilus pronyensis</name>
    <dbReference type="NCBI Taxonomy" id="1482732"/>
    <lineage>
        <taxon>Bacteria</taxon>
        <taxon>Bacillati</taxon>
        <taxon>Bacillota</taxon>
        <taxon>Clostridia</taxon>
        <taxon>Peptostreptococcales</taxon>
        <taxon>Natronincolaceae</taxon>
        <taxon>Alkaliphilus</taxon>
    </lineage>
</organism>
<evidence type="ECO:0000256" key="3">
    <source>
        <dbReference type="ARBA" id="ARBA00022989"/>
    </source>
</evidence>
<keyword evidence="4 5" id="KW-0472">Membrane</keyword>
<proteinExistence type="predicted"/>
<feature type="transmembrane region" description="Helical" evidence="5">
    <location>
        <begin position="12"/>
        <end position="30"/>
    </location>
</feature>
<evidence type="ECO:0000256" key="4">
    <source>
        <dbReference type="ARBA" id="ARBA00023136"/>
    </source>
</evidence>
<keyword evidence="2 5" id="KW-0812">Transmembrane</keyword>
<comment type="caution">
    <text evidence="6">The sequence shown here is derived from an EMBL/GenBank/DDBJ whole genome shotgun (WGS) entry which is preliminary data.</text>
</comment>
<comment type="subcellular location">
    <subcellularLocation>
        <location evidence="1">Membrane</location>
        <topology evidence="1">Multi-pass membrane protein</topology>
    </subcellularLocation>
</comment>
<evidence type="ECO:0000313" key="6">
    <source>
        <dbReference type="EMBL" id="KAB3535773.1"/>
    </source>
</evidence>
<feature type="transmembrane region" description="Helical" evidence="5">
    <location>
        <begin position="212"/>
        <end position="233"/>
    </location>
</feature>
<evidence type="ECO:0000256" key="2">
    <source>
        <dbReference type="ARBA" id="ARBA00022692"/>
    </source>
</evidence>
<evidence type="ECO:0000256" key="5">
    <source>
        <dbReference type="SAM" id="Phobius"/>
    </source>
</evidence>